<keyword evidence="2" id="KW-1185">Reference proteome</keyword>
<evidence type="ECO:0000313" key="2">
    <source>
        <dbReference type="Proteomes" id="UP001220022"/>
    </source>
</evidence>
<proteinExistence type="predicted"/>
<organism evidence="1 2">
    <name type="scientific">Streptantibioticus ferralitis</name>
    <dbReference type="NCBI Taxonomy" id="236510"/>
    <lineage>
        <taxon>Bacteria</taxon>
        <taxon>Bacillati</taxon>
        <taxon>Actinomycetota</taxon>
        <taxon>Actinomycetes</taxon>
        <taxon>Kitasatosporales</taxon>
        <taxon>Streptomycetaceae</taxon>
        <taxon>Streptantibioticus</taxon>
    </lineage>
</organism>
<dbReference type="RefSeq" id="WP_275811397.1">
    <property type="nucleotide sequence ID" value="NZ_JARHTQ010000005.1"/>
</dbReference>
<dbReference type="EMBL" id="JARHTQ010000005">
    <property type="protein sequence ID" value="MDF2255948.1"/>
    <property type="molecule type" value="Genomic_DNA"/>
</dbReference>
<comment type="caution">
    <text evidence="1">The sequence shown here is derived from an EMBL/GenBank/DDBJ whole genome shotgun (WGS) entry which is preliminary data.</text>
</comment>
<reference evidence="1 2" key="1">
    <citation type="submission" date="2023-03" db="EMBL/GenBank/DDBJ databases">
        <title>Draft genome sequence of type strain Streptomyces ferralitis JCM 14344.</title>
        <authorList>
            <person name="Klaysubun C."/>
            <person name="Duangmal K."/>
        </authorList>
    </citation>
    <scope>NUCLEOTIDE SEQUENCE [LARGE SCALE GENOMIC DNA]</scope>
    <source>
        <strain evidence="1 2">JCM 14344</strain>
    </source>
</reference>
<gene>
    <name evidence="1" type="ORF">P2L57_09495</name>
</gene>
<evidence type="ECO:0000313" key="1">
    <source>
        <dbReference type="EMBL" id="MDF2255948.1"/>
    </source>
</evidence>
<accession>A0ABT5YWT7</accession>
<protein>
    <submittedName>
        <fullName evidence="1">Uncharacterized protein</fullName>
    </submittedName>
</protein>
<dbReference type="Proteomes" id="UP001220022">
    <property type="component" value="Unassembled WGS sequence"/>
</dbReference>
<name>A0ABT5YWT7_9ACTN</name>
<sequence length="80" mass="8366">MTSSSVAGSKLLGVTERRALAPLRGEANGPRYYAKASHRTAVPDGTVDRASDAEVLALLRAAYLAVKHCDWRVASGGPAT</sequence>